<sequence>MSHPPATGSSSTNIPLGNQDSEAGWNALRDEWYRAADTLVDNHNEVVSPSREHIDRLYRIHVHNQDPGSQAWLQDTFEKHWKDFLIAHGCVKQSCVDLVWLAGKHMVNSSGARIGTQALAALYARMKHEFYAKFNEPLSINHFELMLMDRDRIQQIIVQFLRLYIFSIMNGRIGGLRVYHTDEEYI</sequence>
<organism evidence="2 3">
    <name type="scientific">Rhizoctonia solani</name>
    <dbReference type="NCBI Taxonomy" id="456999"/>
    <lineage>
        <taxon>Eukaryota</taxon>
        <taxon>Fungi</taxon>
        <taxon>Dikarya</taxon>
        <taxon>Basidiomycota</taxon>
        <taxon>Agaricomycotina</taxon>
        <taxon>Agaricomycetes</taxon>
        <taxon>Cantharellales</taxon>
        <taxon>Ceratobasidiaceae</taxon>
        <taxon>Rhizoctonia</taxon>
    </lineage>
</organism>
<reference evidence="2" key="1">
    <citation type="submission" date="2021-01" db="EMBL/GenBank/DDBJ databases">
        <authorList>
            <person name="Kaushik A."/>
        </authorList>
    </citation>
    <scope>NUCLEOTIDE SEQUENCE</scope>
    <source>
        <strain evidence="2">AG3-T5</strain>
    </source>
</reference>
<feature type="region of interest" description="Disordered" evidence="1">
    <location>
        <begin position="1"/>
        <end position="20"/>
    </location>
</feature>
<name>A0A8H3BUM6_9AGAM</name>
<protein>
    <submittedName>
        <fullName evidence="2">Uncharacterized protein</fullName>
    </submittedName>
</protein>
<evidence type="ECO:0000256" key="1">
    <source>
        <dbReference type="SAM" id="MobiDB-lite"/>
    </source>
</evidence>
<evidence type="ECO:0000313" key="2">
    <source>
        <dbReference type="EMBL" id="CAE6467506.1"/>
    </source>
</evidence>
<dbReference type="AlphaFoldDB" id="A0A8H3BUM6"/>
<evidence type="ECO:0000313" key="3">
    <source>
        <dbReference type="Proteomes" id="UP000663841"/>
    </source>
</evidence>
<comment type="caution">
    <text evidence="2">The sequence shown here is derived from an EMBL/GenBank/DDBJ whole genome shotgun (WGS) entry which is preliminary data.</text>
</comment>
<feature type="compositionally biased region" description="Polar residues" evidence="1">
    <location>
        <begin position="7"/>
        <end position="20"/>
    </location>
</feature>
<dbReference type="EMBL" id="CAJMWW010000336">
    <property type="protein sequence ID" value="CAE6467506.1"/>
    <property type="molecule type" value="Genomic_DNA"/>
</dbReference>
<accession>A0A8H3BUM6</accession>
<gene>
    <name evidence="2" type="ORF">RDB_LOCUS168004</name>
</gene>
<proteinExistence type="predicted"/>
<dbReference type="Proteomes" id="UP000663841">
    <property type="component" value="Unassembled WGS sequence"/>
</dbReference>